<reference evidence="2" key="1">
    <citation type="submission" date="2023-08" db="EMBL/GenBank/DDBJ databases">
        <authorList>
            <person name="Chen Y."/>
            <person name="Shah S."/>
            <person name="Dougan E. K."/>
            <person name="Thang M."/>
            <person name="Chan C."/>
        </authorList>
    </citation>
    <scope>NUCLEOTIDE SEQUENCE</scope>
</reference>
<keyword evidence="3" id="KW-1185">Reference proteome</keyword>
<organism evidence="2 3">
    <name type="scientific">Effrenium voratum</name>
    <dbReference type="NCBI Taxonomy" id="2562239"/>
    <lineage>
        <taxon>Eukaryota</taxon>
        <taxon>Sar</taxon>
        <taxon>Alveolata</taxon>
        <taxon>Dinophyceae</taxon>
        <taxon>Suessiales</taxon>
        <taxon>Symbiodiniaceae</taxon>
        <taxon>Effrenium</taxon>
    </lineage>
</organism>
<dbReference type="AlphaFoldDB" id="A0AA36I655"/>
<name>A0AA36I655_9DINO</name>
<dbReference type="InterPro" id="IPR035992">
    <property type="entry name" value="Ricin_B-like_lectins"/>
</dbReference>
<proteinExistence type="predicted"/>
<dbReference type="SUPFAM" id="SSF50370">
    <property type="entry name" value="Ricin B-like lectins"/>
    <property type="match status" value="1"/>
</dbReference>
<dbReference type="Proteomes" id="UP001178507">
    <property type="component" value="Unassembled WGS sequence"/>
</dbReference>
<keyword evidence="1" id="KW-0175">Coiled coil</keyword>
<sequence length="381" mass="42884">MAGRALAAMAAMAMASAGEEFPGRYVIKNVRTSRRLVSSSWGFFADARGPITEEHLWRLQAEGNNSHSIVNAATGGRVLAQSDMDMDQGFFAVAAGPTYQDQKWQLQLQSDGSYIIANAKNGRRLWTGPESLPVSFGAAAGATTAFEPEGARWWLIDQDRDRAALLALQLRSEAQSRRSLAARLEEQEARVNQLAELSRPLCDACDEPWDWQRSLLLAVLLLAAFNWHLRRQLRRAQVPAKDAPDSSSPGLGTDFGHQVVDTLTQEKHLRLIKVQCPGVEHGDVEVELLFNGCHVRIERRASCGVPAASWMRRFEFSPQDGLFEFREDQMRLEQGFLHLIFQHRSFQARRIRFPQHYALSATDTDLWWEYPEAKPAQDPSQ</sequence>
<evidence type="ECO:0000256" key="1">
    <source>
        <dbReference type="SAM" id="Coils"/>
    </source>
</evidence>
<dbReference type="CDD" id="cd00161">
    <property type="entry name" value="beta-trefoil_Ricin-like"/>
    <property type="match status" value="1"/>
</dbReference>
<evidence type="ECO:0000313" key="2">
    <source>
        <dbReference type="EMBL" id="CAJ1380981.1"/>
    </source>
</evidence>
<protein>
    <submittedName>
        <fullName evidence="2">Uncharacterized protein</fullName>
    </submittedName>
</protein>
<accession>A0AA36I655</accession>
<comment type="caution">
    <text evidence="2">The sequence shown here is derived from an EMBL/GenBank/DDBJ whole genome shotgun (WGS) entry which is preliminary data.</text>
</comment>
<feature type="coiled-coil region" evidence="1">
    <location>
        <begin position="170"/>
        <end position="197"/>
    </location>
</feature>
<dbReference type="Gene3D" id="2.80.10.50">
    <property type="match status" value="1"/>
</dbReference>
<gene>
    <name evidence="2" type="ORF">EVOR1521_LOCUS8791</name>
</gene>
<dbReference type="EMBL" id="CAUJNA010000768">
    <property type="protein sequence ID" value="CAJ1380981.1"/>
    <property type="molecule type" value="Genomic_DNA"/>
</dbReference>
<evidence type="ECO:0000313" key="3">
    <source>
        <dbReference type="Proteomes" id="UP001178507"/>
    </source>
</evidence>